<dbReference type="Proteomes" id="UP000646365">
    <property type="component" value="Unassembled WGS sequence"/>
</dbReference>
<keyword evidence="2" id="KW-1185">Reference proteome</keyword>
<dbReference type="AlphaFoldDB" id="A0A8J3E5X2"/>
<dbReference type="EMBL" id="BMJQ01000016">
    <property type="protein sequence ID" value="GGF39331.1"/>
    <property type="molecule type" value="Genomic_DNA"/>
</dbReference>
<protein>
    <submittedName>
        <fullName evidence="1">Uncharacterized protein</fullName>
    </submittedName>
</protein>
<dbReference type="RefSeq" id="WP_189051103.1">
    <property type="nucleotide sequence ID" value="NZ_BMJQ01000016.1"/>
</dbReference>
<evidence type="ECO:0000313" key="1">
    <source>
        <dbReference type="EMBL" id="GGF39331.1"/>
    </source>
</evidence>
<organism evidence="1 2">
    <name type="scientific">Aliidongia dinghuensis</name>
    <dbReference type="NCBI Taxonomy" id="1867774"/>
    <lineage>
        <taxon>Bacteria</taxon>
        <taxon>Pseudomonadati</taxon>
        <taxon>Pseudomonadota</taxon>
        <taxon>Alphaproteobacteria</taxon>
        <taxon>Rhodospirillales</taxon>
        <taxon>Dongiaceae</taxon>
        <taxon>Aliidongia</taxon>
    </lineage>
</organism>
<comment type="caution">
    <text evidence="1">The sequence shown here is derived from an EMBL/GenBank/DDBJ whole genome shotgun (WGS) entry which is preliminary data.</text>
</comment>
<proteinExistence type="predicted"/>
<reference evidence="1" key="2">
    <citation type="submission" date="2020-09" db="EMBL/GenBank/DDBJ databases">
        <authorList>
            <person name="Sun Q."/>
            <person name="Zhou Y."/>
        </authorList>
    </citation>
    <scope>NUCLEOTIDE SEQUENCE</scope>
    <source>
        <strain evidence="1">CGMCC 1.15725</strain>
    </source>
</reference>
<evidence type="ECO:0000313" key="2">
    <source>
        <dbReference type="Proteomes" id="UP000646365"/>
    </source>
</evidence>
<reference evidence="1" key="1">
    <citation type="journal article" date="2014" name="Int. J. Syst. Evol. Microbiol.">
        <title>Complete genome sequence of Corynebacterium casei LMG S-19264T (=DSM 44701T), isolated from a smear-ripened cheese.</title>
        <authorList>
            <consortium name="US DOE Joint Genome Institute (JGI-PGF)"/>
            <person name="Walter F."/>
            <person name="Albersmeier A."/>
            <person name="Kalinowski J."/>
            <person name="Ruckert C."/>
        </authorList>
    </citation>
    <scope>NUCLEOTIDE SEQUENCE</scope>
    <source>
        <strain evidence="1">CGMCC 1.15725</strain>
    </source>
</reference>
<accession>A0A8J3E5X2</accession>
<gene>
    <name evidence="1" type="ORF">GCM10011611_52160</name>
</gene>
<sequence>MSADESQQNRPSQERSTHFRFEHSVFRTPDPRFIIASDGEPSLVVELADLAAVIPIKSLRQEFELDKGPDGAMLDKVAAGLKFVKTIRPGDSIPREILDGTASWAVDDRHLEIAKGRITLQISSWLTGAETVIVDQEALMQLAEDPAVKQRVNNAFSDIALKLDLPPDRKEEVVDRIDQLARELSYIEALRERFGTIKAIGETVAAFQKIYRRDRTVIEDLSRITNLMRRPFTELQSIFDQVDGMSGEIISLLRNITRQIEFIRESRDELHQRMMLWDDIIVKFQTVQVDRTPENEALMKELYRFLARNFIVEKPWELVSAAFARQGDKGSGEKS</sequence>
<name>A0A8J3E5X2_9PROT</name>